<comment type="caution">
    <text evidence="1">The sequence shown here is derived from an EMBL/GenBank/DDBJ whole genome shotgun (WGS) entry which is preliminary data.</text>
</comment>
<name>A0A2G8JEF0_STIJA</name>
<gene>
    <name evidence="1" type="ORF">BSL78_29051</name>
</gene>
<reference evidence="1 2" key="1">
    <citation type="journal article" date="2017" name="PLoS Biol.">
        <title>The sea cucumber genome provides insights into morphological evolution and visceral regeneration.</title>
        <authorList>
            <person name="Zhang X."/>
            <person name="Sun L."/>
            <person name="Yuan J."/>
            <person name="Sun Y."/>
            <person name="Gao Y."/>
            <person name="Zhang L."/>
            <person name="Li S."/>
            <person name="Dai H."/>
            <person name="Hamel J.F."/>
            <person name="Liu C."/>
            <person name="Yu Y."/>
            <person name="Liu S."/>
            <person name="Lin W."/>
            <person name="Guo K."/>
            <person name="Jin S."/>
            <person name="Xu P."/>
            <person name="Storey K.B."/>
            <person name="Huan P."/>
            <person name="Zhang T."/>
            <person name="Zhou Y."/>
            <person name="Zhang J."/>
            <person name="Lin C."/>
            <person name="Li X."/>
            <person name="Xing L."/>
            <person name="Huo D."/>
            <person name="Sun M."/>
            <person name="Wang L."/>
            <person name="Mercier A."/>
            <person name="Li F."/>
            <person name="Yang H."/>
            <person name="Xiang J."/>
        </authorList>
    </citation>
    <scope>NUCLEOTIDE SEQUENCE [LARGE SCALE GENOMIC DNA]</scope>
    <source>
        <strain evidence="1">Shaxun</strain>
        <tissue evidence="1">Muscle</tissue>
    </source>
</reference>
<dbReference type="Proteomes" id="UP000230750">
    <property type="component" value="Unassembled WGS sequence"/>
</dbReference>
<sequence length="173" mass="19831">MYRCPENFSYLSLIHLKQARYLDGAVEEQHLLTKRTIMNRRSATGRGRYLKIPRTETVTLITKQTPLVIAIMTIPMCITKQLIEDLVPRNERDHQLKDRDFALVKRATSQRCPINIAGSWKCRSATPEQGNQPERWECLSTGNQFSVIQMENGLVSSFSSTVLQNIYQSKSQG</sequence>
<dbReference type="EMBL" id="MRZV01002276">
    <property type="protein sequence ID" value="PIK34128.1"/>
    <property type="molecule type" value="Genomic_DNA"/>
</dbReference>
<protein>
    <submittedName>
        <fullName evidence="1">Uncharacterized protein</fullName>
    </submittedName>
</protein>
<evidence type="ECO:0000313" key="2">
    <source>
        <dbReference type="Proteomes" id="UP000230750"/>
    </source>
</evidence>
<accession>A0A2G8JEF0</accession>
<evidence type="ECO:0000313" key="1">
    <source>
        <dbReference type="EMBL" id="PIK34128.1"/>
    </source>
</evidence>
<keyword evidence="2" id="KW-1185">Reference proteome</keyword>
<dbReference type="AlphaFoldDB" id="A0A2G8JEF0"/>
<organism evidence="1 2">
    <name type="scientific">Stichopus japonicus</name>
    <name type="common">Sea cucumber</name>
    <dbReference type="NCBI Taxonomy" id="307972"/>
    <lineage>
        <taxon>Eukaryota</taxon>
        <taxon>Metazoa</taxon>
        <taxon>Echinodermata</taxon>
        <taxon>Eleutherozoa</taxon>
        <taxon>Echinozoa</taxon>
        <taxon>Holothuroidea</taxon>
        <taxon>Aspidochirotacea</taxon>
        <taxon>Aspidochirotida</taxon>
        <taxon>Stichopodidae</taxon>
        <taxon>Apostichopus</taxon>
    </lineage>
</organism>
<proteinExistence type="predicted"/>